<feature type="compositionally biased region" description="Low complexity" evidence="4">
    <location>
        <begin position="1"/>
        <end position="14"/>
    </location>
</feature>
<feature type="domain" description="Ubiquitin-like protease family profile" evidence="5">
    <location>
        <begin position="740"/>
        <end position="977"/>
    </location>
</feature>
<evidence type="ECO:0000256" key="3">
    <source>
        <dbReference type="ARBA" id="ARBA00022801"/>
    </source>
</evidence>
<proteinExistence type="inferred from homology"/>
<gene>
    <name evidence="6" type="primary">A09g507590.1_BraROA</name>
    <name evidence="6" type="ORF">IGI04_035683</name>
</gene>
<feature type="compositionally biased region" description="Basic and acidic residues" evidence="4">
    <location>
        <begin position="20"/>
        <end position="39"/>
    </location>
</feature>
<organism evidence="6 7">
    <name type="scientific">Brassica rapa subsp. trilocularis</name>
    <dbReference type="NCBI Taxonomy" id="1813537"/>
    <lineage>
        <taxon>Eukaryota</taxon>
        <taxon>Viridiplantae</taxon>
        <taxon>Streptophyta</taxon>
        <taxon>Embryophyta</taxon>
        <taxon>Tracheophyta</taxon>
        <taxon>Spermatophyta</taxon>
        <taxon>Magnoliopsida</taxon>
        <taxon>eudicotyledons</taxon>
        <taxon>Gunneridae</taxon>
        <taxon>Pentapetalae</taxon>
        <taxon>rosids</taxon>
        <taxon>malvids</taxon>
        <taxon>Brassicales</taxon>
        <taxon>Brassicaceae</taxon>
        <taxon>Brassiceae</taxon>
        <taxon>Brassica</taxon>
    </lineage>
</organism>
<dbReference type="PROSITE" id="PS50600">
    <property type="entry name" value="ULP_PROTEASE"/>
    <property type="match status" value="1"/>
</dbReference>
<dbReference type="InterPro" id="IPR038765">
    <property type="entry name" value="Papain-like_cys_pep_sf"/>
</dbReference>
<dbReference type="InterPro" id="IPR003653">
    <property type="entry name" value="Peptidase_C48_C"/>
</dbReference>
<feature type="region of interest" description="Disordered" evidence="4">
    <location>
        <begin position="1"/>
        <end position="73"/>
    </location>
</feature>
<sequence length="1053" mass="118728">MVSPSSVTPSRRVTCSQSASDRETISKKIPREGKSRTRYEVMTTESEVDEPASTDQEEAASTEQDEAASTEPEFIVTTPTFPERLFARNCYPAKPRLNIYSKASIIGSLVKLLRGSPEMNCLLGSQFRALFHLPPSLPEWKRLPLALIALVDGLLVCGHKLLRVTPAYVEMLEDTGSFLQYPWGREAFVSTLSRLTPPQPSDPSKMDKSLSVMHLRLKQQSTACYGFPLALQIFAFKAIPSLLEKIPEPNKTTSFLQEPEGCDSTNALLNFEDILLVETQREVIVTYSIPDEGGDPKWKKEIIDPRIDNLVRRMREGHEFKATDFRGGDSSLPPLKTAEKAEGVGVKKKCQKPFRRFGKACDEPGSSTQAPERPIRPRRGICKQAEPGNLSDKEQELKEWIRVELKTQLGKLRNEIFDWLHHDRGGSSTVPQNTAAGITNRDNGHGDPTGMEVPKKRRPFRGDGNDEAEIFGSDSKKHKKNNGDGFSDEETMRMHDNHCDGRTPNARFWEKVDSMAGEGPSFSKSAKIPEADVFSVDYQLFVLACEVYRNTDLFGQGEGGDGSPISALNLLAEHVEKGTRSDNVYKDPQENTCRMLTVWSHPESYVLPPEEQGGKASPTNSEDYKTPPEDDPMTESRTPDVGNSKLSRYLTRSLKKAELGEKCIPISSTKKDDFPTKRIPRRSTKIGGVYTPDRRLKKLFQSCRKPKYTPLADLEITQFQEFQSILRENPAQEFEIVIGIHVSNKFFLSLARPTNWVSTEVFKKSELNLVYSSYNTDFNRFNVLMVCTYFQHISVLIGMLVRRHGRNYLSGRCRFVDYFSIAGIISKFAEFEKASDKLGFNWGGLVSYSFTGKTRRRNDKKGLLVDVDRVYAPMMWGKDHWVGLVINLTCRQVEILDCNIPHNESDNEVNKHMAYLLRALPHVLAAFSPPSDKMVGADSFYYLGGILRAGKRGYALVHEPSVLRKCNVQPMFAANHYDLRSDAIVGLGADLEWRLISFGAPYMNRYGASFKFPDDEVIKSPSCLYGHDYTVDFEGSCKNCRLFWICCNISHIL</sequence>
<dbReference type="PANTHER" id="PTHR48449:SF1">
    <property type="entry name" value="DUF1985 DOMAIN-CONTAINING PROTEIN"/>
    <property type="match status" value="1"/>
</dbReference>
<evidence type="ECO:0000256" key="2">
    <source>
        <dbReference type="ARBA" id="ARBA00022670"/>
    </source>
</evidence>
<feature type="compositionally biased region" description="Polar residues" evidence="4">
    <location>
        <begin position="427"/>
        <end position="441"/>
    </location>
</feature>
<reference evidence="6 7" key="1">
    <citation type="submission" date="2021-03" db="EMBL/GenBank/DDBJ databases">
        <authorList>
            <person name="King G.J."/>
            <person name="Bancroft I."/>
            <person name="Baten A."/>
            <person name="Bloomfield J."/>
            <person name="Borpatragohain P."/>
            <person name="He Z."/>
            <person name="Irish N."/>
            <person name="Irwin J."/>
            <person name="Liu K."/>
            <person name="Mauleon R.P."/>
            <person name="Moore J."/>
            <person name="Morris R."/>
            <person name="Ostergaard L."/>
            <person name="Wang B."/>
            <person name="Wells R."/>
        </authorList>
    </citation>
    <scope>NUCLEOTIDE SEQUENCE [LARGE SCALE GENOMIC DNA]</scope>
    <source>
        <strain evidence="6">R-o-18</strain>
        <tissue evidence="6">Leaf</tissue>
    </source>
</reference>
<feature type="region of interest" description="Disordered" evidence="4">
    <location>
        <begin position="605"/>
        <end position="643"/>
    </location>
</feature>
<dbReference type="SUPFAM" id="SSF54001">
    <property type="entry name" value="Cysteine proteinases"/>
    <property type="match status" value="1"/>
</dbReference>
<evidence type="ECO:0000313" key="6">
    <source>
        <dbReference type="EMBL" id="KAG5384213.1"/>
    </source>
</evidence>
<dbReference type="InterPro" id="IPR015410">
    <property type="entry name" value="DUF1985"/>
</dbReference>
<dbReference type="PANTHER" id="PTHR48449">
    <property type="entry name" value="DUF1985 DOMAIN-CONTAINING PROTEIN"/>
    <property type="match status" value="1"/>
</dbReference>
<comment type="similarity">
    <text evidence="1">Belongs to the peptidase C48 family.</text>
</comment>
<keyword evidence="7" id="KW-1185">Reference proteome</keyword>
<evidence type="ECO:0000313" key="7">
    <source>
        <dbReference type="Proteomes" id="UP000823674"/>
    </source>
</evidence>
<protein>
    <recommendedName>
        <fullName evidence="5">Ubiquitin-like protease family profile domain-containing protein</fullName>
    </recommendedName>
</protein>
<dbReference type="Proteomes" id="UP000823674">
    <property type="component" value="Chromosome A09"/>
</dbReference>
<name>A0ABQ7LCA4_BRACM</name>
<dbReference type="Pfam" id="PF02902">
    <property type="entry name" value="Peptidase_C48"/>
    <property type="match status" value="1"/>
</dbReference>
<dbReference type="EMBL" id="JADBGQ010000008">
    <property type="protein sequence ID" value="KAG5384213.1"/>
    <property type="molecule type" value="Genomic_DNA"/>
</dbReference>
<evidence type="ECO:0000259" key="5">
    <source>
        <dbReference type="PROSITE" id="PS50600"/>
    </source>
</evidence>
<evidence type="ECO:0000256" key="4">
    <source>
        <dbReference type="SAM" id="MobiDB-lite"/>
    </source>
</evidence>
<feature type="region of interest" description="Disordered" evidence="4">
    <location>
        <begin position="360"/>
        <end position="390"/>
    </location>
</feature>
<keyword evidence="2" id="KW-0645">Protease</keyword>
<evidence type="ECO:0000256" key="1">
    <source>
        <dbReference type="ARBA" id="ARBA00005234"/>
    </source>
</evidence>
<feature type="region of interest" description="Disordered" evidence="4">
    <location>
        <begin position="427"/>
        <end position="490"/>
    </location>
</feature>
<keyword evidence="3" id="KW-0378">Hydrolase</keyword>
<comment type="caution">
    <text evidence="6">The sequence shown here is derived from an EMBL/GenBank/DDBJ whole genome shotgun (WGS) entry which is preliminary data.</text>
</comment>
<feature type="compositionally biased region" description="Acidic residues" evidence="4">
    <location>
        <begin position="46"/>
        <end position="68"/>
    </location>
</feature>
<accession>A0ABQ7LCA4</accession>
<dbReference type="Pfam" id="PF09331">
    <property type="entry name" value="DUF1985"/>
    <property type="match status" value="1"/>
</dbReference>
<dbReference type="Gene3D" id="3.40.395.10">
    <property type="entry name" value="Adenoviral Proteinase, Chain A"/>
    <property type="match status" value="1"/>
</dbReference>